<dbReference type="PANTHER" id="PTHR48106:SF18">
    <property type="entry name" value="QUINONE OXIDOREDUCTASE PIG3"/>
    <property type="match status" value="1"/>
</dbReference>
<dbReference type="OrthoDB" id="9805883at2"/>
<accession>A0A6I4W4E5</accession>
<keyword evidence="2" id="KW-0560">Oxidoreductase</keyword>
<dbReference type="RefSeq" id="WP_161102510.1">
    <property type="nucleotide sequence ID" value="NZ_WUTW01000002.1"/>
</dbReference>
<evidence type="ECO:0000256" key="2">
    <source>
        <dbReference type="ARBA" id="ARBA00023002"/>
    </source>
</evidence>
<keyword evidence="4" id="KW-1185">Reference proteome</keyword>
<reference evidence="3 4" key="1">
    <citation type="submission" date="2019-12" db="EMBL/GenBank/DDBJ databases">
        <title>Nocardia macrotermitis sp. nov. and Nocardia aurantia sp. nov., isolated from the gut of the fungus growing-termite Macrotermes natalensis.</title>
        <authorList>
            <person name="Christine B."/>
            <person name="Rene B."/>
        </authorList>
    </citation>
    <scope>NUCLEOTIDE SEQUENCE [LARGE SCALE GENOMIC DNA]</scope>
    <source>
        <strain evidence="3 4">DSM 102126</strain>
    </source>
</reference>
<keyword evidence="1" id="KW-0521">NADP</keyword>
<dbReference type="Gene3D" id="3.90.180.10">
    <property type="entry name" value="Medium-chain alcohol dehydrogenases, catalytic domain"/>
    <property type="match status" value="1"/>
</dbReference>
<dbReference type="SUPFAM" id="SSF51735">
    <property type="entry name" value="NAD(P)-binding Rossmann-fold domains"/>
    <property type="match status" value="1"/>
</dbReference>
<comment type="caution">
    <text evidence="3">The sequence shown here is derived from an EMBL/GenBank/DDBJ whole genome shotgun (WGS) entry which is preliminary data.</text>
</comment>
<evidence type="ECO:0000313" key="3">
    <source>
        <dbReference type="EMBL" id="MXQ64253.1"/>
    </source>
</evidence>
<sequence>PDKTQAVLDAGADAVVNYKDPDAAAHIRAHTGGTGVDTVLDNVGGPMVPLAIEAARLGGRIVLSAIMGGRTVELHINDIFSKHLDILGTRAATRREQELVLDFAARGQIAPVIGARYPLTEAADAHAALDAGAHVGKIVLVP</sequence>
<gene>
    <name evidence="3" type="ORF">GQ466_09400</name>
</gene>
<dbReference type="AlphaFoldDB" id="A0A6I4W4E5"/>
<protein>
    <submittedName>
        <fullName evidence="3">Zinc-binding dehydrogenase</fullName>
    </submittedName>
</protein>
<organism evidence="3 4">
    <name type="scientific">Actinomadura rayongensis</name>
    <dbReference type="NCBI Taxonomy" id="1429076"/>
    <lineage>
        <taxon>Bacteria</taxon>
        <taxon>Bacillati</taxon>
        <taxon>Actinomycetota</taxon>
        <taxon>Actinomycetes</taxon>
        <taxon>Streptosporangiales</taxon>
        <taxon>Thermomonosporaceae</taxon>
        <taxon>Actinomadura</taxon>
    </lineage>
</organism>
<dbReference type="InterPro" id="IPR036291">
    <property type="entry name" value="NAD(P)-bd_dom_sf"/>
</dbReference>
<evidence type="ECO:0000313" key="4">
    <source>
        <dbReference type="Proteomes" id="UP000431901"/>
    </source>
</evidence>
<proteinExistence type="predicted"/>
<dbReference type="Pfam" id="PF13602">
    <property type="entry name" value="ADH_zinc_N_2"/>
    <property type="match status" value="1"/>
</dbReference>
<name>A0A6I4W4E5_9ACTN</name>
<evidence type="ECO:0000256" key="1">
    <source>
        <dbReference type="ARBA" id="ARBA00022857"/>
    </source>
</evidence>
<dbReference type="EMBL" id="WUTW01000002">
    <property type="protein sequence ID" value="MXQ64253.1"/>
    <property type="molecule type" value="Genomic_DNA"/>
</dbReference>
<dbReference type="Proteomes" id="UP000431901">
    <property type="component" value="Unassembled WGS sequence"/>
</dbReference>
<dbReference type="PANTHER" id="PTHR48106">
    <property type="entry name" value="QUINONE OXIDOREDUCTASE PIG3-RELATED"/>
    <property type="match status" value="1"/>
</dbReference>
<feature type="non-terminal residue" evidence="3">
    <location>
        <position position="1"/>
    </location>
</feature>
<dbReference type="GO" id="GO:0016651">
    <property type="term" value="F:oxidoreductase activity, acting on NAD(P)H"/>
    <property type="evidence" value="ECO:0007669"/>
    <property type="project" value="TreeGrafter"/>
</dbReference>
<dbReference type="GO" id="GO:0070402">
    <property type="term" value="F:NADPH binding"/>
    <property type="evidence" value="ECO:0007669"/>
    <property type="project" value="TreeGrafter"/>
</dbReference>